<dbReference type="Proteomes" id="UP001153387">
    <property type="component" value="Unassembled WGS sequence"/>
</dbReference>
<feature type="domain" description="SH3b" evidence="2">
    <location>
        <begin position="46"/>
        <end position="109"/>
    </location>
</feature>
<feature type="domain" description="SH3b" evidence="2">
    <location>
        <begin position="125"/>
        <end position="188"/>
    </location>
</feature>
<dbReference type="Gene3D" id="2.30.30.40">
    <property type="entry name" value="SH3 Domains"/>
    <property type="match status" value="2"/>
</dbReference>
<evidence type="ECO:0000313" key="3">
    <source>
        <dbReference type="EMBL" id="MDG0792327.1"/>
    </source>
</evidence>
<dbReference type="AlphaFoldDB" id="A0A9X4KHL5"/>
<dbReference type="PANTHER" id="PTHR34408">
    <property type="entry name" value="FAMILY PROTEIN, PUTATIVE-RELATED"/>
    <property type="match status" value="1"/>
</dbReference>
<sequence length="412" mass="44129">MRYAIGSAVISACLLLGTTGPSIAQAASSQSKSGAAVKTADVKASKTYASSTVDRLNVRTSPKLTASVIQMIGKSGSYEVLDKQGEWLKIQLSDKQAGWVFADYMKQTSGGTTGQVIPAVVKTSNEPAVVKITDVTNLRKGPSTEDDIVGKAQPGDTYPILAKVGDWYRISRGTKGTAYVAAWVVSTGGTGNSGTKTATSVSGRQVYIYHTHNRESWKNVATQTKGSSIDDPKVNITLVGERLGTALGKRGVSAFTADDDITERLATKNLSFSQSYTESRKIVQTAMKENASLGYFFDIHRDGDVPRKQTTVTIGGKTYARVLFVIGMGNADYKANKQFAEALSERLEKKYPGLSRGVLMKDKAHGDGEYNQSLSPNSMLLEFGGANNTLQEALNTADAFADIFAMYTGTEI</sequence>
<organism evidence="3 4">
    <name type="scientific">Cohnella ginsengisoli</name>
    <dbReference type="NCBI Taxonomy" id="425004"/>
    <lineage>
        <taxon>Bacteria</taxon>
        <taxon>Bacillati</taxon>
        <taxon>Bacillota</taxon>
        <taxon>Bacilli</taxon>
        <taxon>Bacillales</taxon>
        <taxon>Paenibacillaceae</taxon>
        <taxon>Cohnella</taxon>
    </lineage>
</organism>
<dbReference type="NCBIfam" id="TIGR02867">
    <property type="entry name" value="spore_II_P"/>
    <property type="match status" value="1"/>
</dbReference>
<dbReference type="SMART" id="SM00287">
    <property type="entry name" value="SH3b"/>
    <property type="match status" value="2"/>
</dbReference>
<accession>A0A9X4KHL5</accession>
<dbReference type="InterPro" id="IPR052354">
    <property type="entry name" value="Cell_Wall_Dynamics_Protein"/>
</dbReference>
<keyword evidence="4" id="KW-1185">Reference proteome</keyword>
<dbReference type="RefSeq" id="WP_277566139.1">
    <property type="nucleotide sequence ID" value="NZ_JAPDHZ010000003.1"/>
</dbReference>
<dbReference type="InterPro" id="IPR003646">
    <property type="entry name" value="SH3-like_bac-type"/>
</dbReference>
<protein>
    <submittedName>
        <fullName evidence="3">Stage II sporulation protein P</fullName>
    </submittedName>
</protein>
<evidence type="ECO:0000259" key="2">
    <source>
        <dbReference type="PROSITE" id="PS51781"/>
    </source>
</evidence>
<feature type="signal peptide" evidence="1">
    <location>
        <begin position="1"/>
        <end position="26"/>
    </location>
</feature>
<dbReference type="PROSITE" id="PS51781">
    <property type="entry name" value="SH3B"/>
    <property type="match status" value="2"/>
</dbReference>
<keyword evidence="1" id="KW-0732">Signal</keyword>
<name>A0A9X4KHL5_9BACL</name>
<proteinExistence type="predicted"/>
<dbReference type="InterPro" id="IPR010897">
    <property type="entry name" value="Spore_II_P"/>
</dbReference>
<dbReference type="PANTHER" id="PTHR34408:SF1">
    <property type="entry name" value="GLYCOSYL HYDROLASE FAMILY 19 DOMAIN-CONTAINING PROTEIN HI_1415"/>
    <property type="match status" value="1"/>
</dbReference>
<dbReference type="Pfam" id="PF08239">
    <property type="entry name" value="SH3_3"/>
    <property type="match status" value="2"/>
</dbReference>
<dbReference type="Pfam" id="PF07454">
    <property type="entry name" value="SpoIIP"/>
    <property type="match status" value="1"/>
</dbReference>
<feature type="chain" id="PRO_5040890638" evidence="1">
    <location>
        <begin position="27"/>
        <end position="412"/>
    </location>
</feature>
<gene>
    <name evidence="3" type="ORF">OMP38_16725</name>
</gene>
<evidence type="ECO:0000256" key="1">
    <source>
        <dbReference type="SAM" id="SignalP"/>
    </source>
</evidence>
<dbReference type="EMBL" id="JAPDHZ010000003">
    <property type="protein sequence ID" value="MDG0792327.1"/>
    <property type="molecule type" value="Genomic_DNA"/>
</dbReference>
<comment type="caution">
    <text evidence="3">The sequence shown here is derived from an EMBL/GenBank/DDBJ whole genome shotgun (WGS) entry which is preliminary data.</text>
</comment>
<reference evidence="3 4" key="1">
    <citation type="submission" date="2022-10" db="EMBL/GenBank/DDBJ databases">
        <title>Comparative genomic analysis of Cohnella hashimotonis sp. nov., isolated from the International Space Station.</title>
        <authorList>
            <person name="Simpson A."/>
            <person name="Venkateswaran K."/>
        </authorList>
    </citation>
    <scope>NUCLEOTIDE SEQUENCE [LARGE SCALE GENOMIC DNA]</scope>
    <source>
        <strain evidence="3 4">DSM 18997</strain>
    </source>
</reference>
<evidence type="ECO:0000313" key="4">
    <source>
        <dbReference type="Proteomes" id="UP001153387"/>
    </source>
</evidence>